<comment type="caution">
    <text evidence="2">The sequence shown here is derived from an EMBL/GenBank/DDBJ whole genome shotgun (WGS) entry which is preliminary data.</text>
</comment>
<gene>
    <name evidence="2" type="ORF">EFL95_10925</name>
</gene>
<dbReference type="InterPro" id="IPR034660">
    <property type="entry name" value="DinB/YfiT-like"/>
</dbReference>
<dbReference type="GO" id="GO:0016853">
    <property type="term" value="F:isomerase activity"/>
    <property type="evidence" value="ECO:0007669"/>
    <property type="project" value="UniProtKB-KW"/>
</dbReference>
<name>A0A3N0DV30_9ACTN</name>
<dbReference type="InterPro" id="IPR024344">
    <property type="entry name" value="MDMPI_metal-binding"/>
</dbReference>
<dbReference type="EMBL" id="RJSG01000002">
    <property type="protein sequence ID" value="RNL79489.1"/>
    <property type="molecule type" value="Genomic_DNA"/>
</dbReference>
<proteinExistence type="predicted"/>
<dbReference type="InterPro" id="IPR017517">
    <property type="entry name" value="Maleyloyr_isom"/>
</dbReference>
<dbReference type="Gene3D" id="1.20.120.450">
    <property type="entry name" value="dinb family like domain"/>
    <property type="match status" value="1"/>
</dbReference>
<feature type="domain" description="Mycothiol-dependent maleylpyruvate isomerase metal-binding" evidence="1">
    <location>
        <begin position="12"/>
        <end position="148"/>
    </location>
</feature>
<dbReference type="OrthoDB" id="3213691at2"/>
<evidence type="ECO:0000259" key="1">
    <source>
        <dbReference type="Pfam" id="PF11716"/>
    </source>
</evidence>
<reference evidence="2 3" key="1">
    <citation type="submission" date="2018-11" db="EMBL/GenBank/DDBJ databases">
        <authorList>
            <person name="Li F."/>
        </authorList>
    </citation>
    <scope>NUCLEOTIDE SEQUENCE [LARGE SCALE GENOMIC DNA]</scope>
    <source>
        <strain evidence="2 3">KIS18-7</strain>
    </source>
</reference>
<dbReference type="SUPFAM" id="SSF109854">
    <property type="entry name" value="DinB/YfiT-like putative metalloenzymes"/>
    <property type="match status" value="1"/>
</dbReference>
<dbReference type="NCBIfam" id="TIGR03083">
    <property type="entry name" value="maleylpyruvate isomerase family mycothiol-dependent enzyme"/>
    <property type="match status" value="1"/>
</dbReference>
<dbReference type="Proteomes" id="UP000277094">
    <property type="component" value="Unassembled WGS sequence"/>
</dbReference>
<protein>
    <submittedName>
        <fullName evidence="2">Maleylpyruvate isomerase family mycothiol-dependent enzyme</fullName>
    </submittedName>
</protein>
<dbReference type="Pfam" id="PF11716">
    <property type="entry name" value="MDMPI_N"/>
    <property type="match status" value="1"/>
</dbReference>
<dbReference type="RefSeq" id="WP_123233991.1">
    <property type="nucleotide sequence ID" value="NZ_RJSG01000002.1"/>
</dbReference>
<keyword evidence="2" id="KW-0670">Pyruvate</keyword>
<evidence type="ECO:0000313" key="2">
    <source>
        <dbReference type="EMBL" id="RNL79489.1"/>
    </source>
</evidence>
<keyword evidence="3" id="KW-1185">Reference proteome</keyword>
<organism evidence="2 3">
    <name type="scientific">Nocardioides marmorisolisilvae</name>
    <dbReference type="NCBI Taxonomy" id="1542737"/>
    <lineage>
        <taxon>Bacteria</taxon>
        <taxon>Bacillati</taxon>
        <taxon>Actinomycetota</taxon>
        <taxon>Actinomycetes</taxon>
        <taxon>Propionibacteriales</taxon>
        <taxon>Nocardioidaceae</taxon>
        <taxon>Nocardioides</taxon>
    </lineage>
</organism>
<sequence>MTTLAARTIDALRHEHDDLAAVVAAFTDAELTGPSGASEWSAAQVLSHLGSGSEIGLAGLQVALGLREPLDDSFNPSVWARWDAMGPDEQRSEYLRHNLTMVEAYEDLSADQRESLQVPVPYLPAPISVATYAGLRLSEATHHGWDARVAMDRGAALLDRSTAVLLEHLAGDLGFLLGFIGKADRIADDVVLSLGDSGYSIAITDTVSLASSADEPTATFSGPVEAALRLMVGRLGPAYTPAAVTVTGNVTLDELRSAFPGL</sequence>
<dbReference type="AlphaFoldDB" id="A0A3N0DV30"/>
<accession>A0A3N0DV30</accession>
<evidence type="ECO:0000313" key="3">
    <source>
        <dbReference type="Proteomes" id="UP000277094"/>
    </source>
</evidence>
<dbReference type="GO" id="GO:0046872">
    <property type="term" value="F:metal ion binding"/>
    <property type="evidence" value="ECO:0007669"/>
    <property type="project" value="InterPro"/>
</dbReference>
<keyword evidence="2" id="KW-0413">Isomerase</keyword>